<evidence type="ECO:0000313" key="2">
    <source>
        <dbReference type="Proteomes" id="UP000789342"/>
    </source>
</evidence>
<protein>
    <submittedName>
        <fullName evidence="1">7059_t:CDS:1</fullName>
    </submittedName>
</protein>
<dbReference type="AlphaFoldDB" id="A0A9N9I978"/>
<evidence type="ECO:0000313" key="1">
    <source>
        <dbReference type="EMBL" id="CAG8725351.1"/>
    </source>
</evidence>
<comment type="caution">
    <text evidence="1">The sequence shown here is derived from an EMBL/GenBank/DDBJ whole genome shotgun (WGS) entry which is preliminary data.</text>
</comment>
<accession>A0A9N9I978</accession>
<keyword evidence="2" id="KW-1185">Reference proteome</keyword>
<name>A0A9N9I978_9GLOM</name>
<feature type="non-terminal residue" evidence="1">
    <location>
        <position position="1"/>
    </location>
</feature>
<proteinExistence type="predicted"/>
<sequence>AESGKDVKVRNPNEQDSLKGCYQDGALEYYQQLAETDNLHEAFSVECGEYKKAIQAWSARYSLKWTSATYSSHMLEIFGHGIWGILER</sequence>
<organism evidence="1 2">
    <name type="scientific">Acaulospora morrowiae</name>
    <dbReference type="NCBI Taxonomy" id="94023"/>
    <lineage>
        <taxon>Eukaryota</taxon>
        <taxon>Fungi</taxon>
        <taxon>Fungi incertae sedis</taxon>
        <taxon>Mucoromycota</taxon>
        <taxon>Glomeromycotina</taxon>
        <taxon>Glomeromycetes</taxon>
        <taxon>Diversisporales</taxon>
        <taxon>Acaulosporaceae</taxon>
        <taxon>Acaulospora</taxon>
    </lineage>
</organism>
<reference evidence="1" key="1">
    <citation type="submission" date="2021-06" db="EMBL/GenBank/DDBJ databases">
        <authorList>
            <person name="Kallberg Y."/>
            <person name="Tangrot J."/>
            <person name="Rosling A."/>
        </authorList>
    </citation>
    <scope>NUCLEOTIDE SEQUENCE</scope>
    <source>
        <strain evidence="1">CL551</strain>
    </source>
</reference>
<dbReference type="EMBL" id="CAJVPV010024023">
    <property type="protein sequence ID" value="CAG8725351.1"/>
    <property type="molecule type" value="Genomic_DNA"/>
</dbReference>
<dbReference type="Proteomes" id="UP000789342">
    <property type="component" value="Unassembled WGS sequence"/>
</dbReference>
<gene>
    <name evidence="1" type="ORF">AMORRO_LOCUS13618</name>
</gene>